<evidence type="ECO:0000313" key="2">
    <source>
        <dbReference type="Proteomes" id="UP000535491"/>
    </source>
</evidence>
<dbReference type="AlphaFoldDB" id="A0A7W1WQT1"/>
<dbReference type="Proteomes" id="UP000535491">
    <property type="component" value="Unassembled WGS sequence"/>
</dbReference>
<dbReference type="RefSeq" id="WP_181751404.1">
    <property type="nucleotide sequence ID" value="NZ_JACEIQ010000005.1"/>
</dbReference>
<gene>
    <name evidence="1" type="ORF">H1191_07620</name>
</gene>
<keyword evidence="2" id="KW-1185">Reference proteome</keyword>
<evidence type="ECO:0000313" key="1">
    <source>
        <dbReference type="EMBL" id="MBA4494171.1"/>
    </source>
</evidence>
<comment type="caution">
    <text evidence="1">The sequence shown here is derived from an EMBL/GenBank/DDBJ whole genome shotgun (WGS) entry which is preliminary data.</text>
</comment>
<reference evidence="1 2" key="1">
    <citation type="submission" date="2020-07" db="EMBL/GenBank/DDBJ databases">
        <authorList>
            <person name="Feng H."/>
        </authorList>
    </citation>
    <scope>NUCLEOTIDE SEQUENCE [LARGE SCALE GENOMIC DNA]</scope>
    <source>
        <strain evidence="2">s-10</strain>
    </source>
</reference>
<sequence>MPKKETVHYVSDIQAVSYIVYVLAKLGYSRSQITVVTRELQKMFDLRCTSRTFDNSLIKGRAERKKWLPTIRSDQTSPDDQD</sequence>
<proteinExistence type="predicted"/>
<dbReference type="EMBL" id="JACEIQ010000005">
    <property type="protein sequence ID" value="MBA4494171.1"/>
    <property type="molecule type" value="Genomic_DNA"/>
</dbReference>
<name>A0A7W1WQT1_9BACL</name>
<protein>
    <submittedName>
        <fullName evidence="1">Uncharacterized protein</fullName>
    </submittedName>
</protein>
<organism evidence="1 2">
    <name type="scientific">Paenactinomyces guangxiensis</name>
    <dbReference type="NCBI Taxonomy" id="1490290"/>
    <lineage>
        <taxon>Bacteria</taxon>
        <taxon>Bacillati</taxon>
        <taxon>Bacillota</taxon>
        <taxon>Bacilli</taxon>
        <taxon>Bacillales</taxon>
        <taxon>Thermoactinomycetaceae</taxon>
        <taxon>Paenactinomyces</taxon>
    </lineage>
</organism>
<accession>A0A7W1WQT1</accession>